<dbReference type="PANTHER" id="PTHR22600:SF57">
    <property type="entry name" value="BETA-N-ACETYLHEXOSAMINIDASE"/>
    <property type="match status" value="1"/>
</dbReference>
<comment type="catalytic activity">
    <reaction evidence="1">
        <text>Hydrolysis of terminal non-reducing N-acetyl-D-hexosamine residues in N-acetyl-beta-D-hexosaminides.</text>
        <dbReference type="EC" id="3.2.1.52"/>
    </reaction>
</comment>
<dbReference type="InterPro" id="IPR025705">
    <property type="entry name" value="Beta_hexosaminidase_sua/sub"/>
</dbReference>
<organism evidence="6">
    <name type="scientific">marine sediment metagenome</name>
    <dbReference type="NCBI Taxonomy" id="412755"/>
    <lineage>
        <taxon>unclassified sequences</taxon>
        <taxon>metagenomes</taxon>
        <taxon>ecological metagenomes</taxon>
    </lineage>
</organism>
<dbReference type="EMBL" id="BARU01007278">
    <property type="protein sequence ID" value="GAH43523.1"/>
    <property type="molecule type" value="Genomic_DNA"/>
</dbReference>
<dbReference type="PANTHER" id="PTHR22600">
    <property type="entry name" value="BETA-HEXOSAMINIDASE"/>
    <property type="match status" value="1"/>
</dbReference>
<proteinExistence type="inferred from homology"/>
<sequence length="322" mass="37745">ETFVKFIDNELAPLRVNTLVLRVDYNYQYISHPELTDSIALSKKDVKKLVEVCRENKINLIPQINLLGHQSWRRITNNLLRVYPEFDETPHIKMPERYRWPNDDGLYCKSYCPLHPGVHKVVFDLVDELMDVFEATGFHAGMDEVFYIGDDKCPRCSGRDKAELFAGEVRTIRNHLVQKDRELWIWGDRLLDGKSTGLGMWEASMNNTHRAIDMIPKDVVICDWHYQRAVPTAVYFAMKGFNVVTCPYRIPGVAVKQMNNMIEYRQNSTHEMSDRFLGIMQTVWSDAWSFLDLYYGIRKPRNMNRSTSECFKTLFKEINELD</sequence>
<dbReference type="GO" id="GO:0004563">
    <property type="term" value="F:beta-N-acetylhexosaminidase activity"/>
    <property type="evidence" value="ECO:0007669"/>
    <property type="project" value="UniProtKB-EC"/>
</dbReference>
<keyword evidence="4" id="KW-0378">Hydrolase</keyword>
<gene>
    <name evidence="6" type="ORF">S03H2_14342</name>
</gene>
<evidence type="ECO:0000256" key="2">
    <source>
        <dbReference type="ARBA" id="ARBA00006285"/>
    </source>
</evidence>
<dbReference type="InterPro" id="IPR017853">
    <property type="entry name" value="GH"/>
</dbReference>
<reference evidence="6" key="1">
    <citation type="journal article" date="2014" name="Front. Microbiol.">
        <title>High frequency of phylogenetically diverse reductive dehalogenase-homologous genes in deep subseafloor sedimentary metagenomes.</title>
        <authorList>
            <person name="Kawai M."/>
            <person name="Futagami T."/>
            <person name="Toyoda A."/>
            <person name="Takaki Y."/>
            <person name="Nishi S."/>
            <person name="Hori S."/>
            <person name="Arai W."/>
            <person name="Tsubouchi T."/>
            <person name="Morono Y."/>
            <person name="Uchiyama I."/>
            <person name="Ito T."/>
            <person name="Fujiyama A."/>
            <person name="Inagaki F."/>
            <person name="Takami H."/>
        </authorList>
    </citation>
    <scope>NUCLEOTIDE SEQUENCE</scope>
    <source>
        <strain evidence="6">Expedition CK06-06</strain>
    </source>
</reference>
<evidence type="ECO:0000256" key="1">
    <source>
        <dbReference type="ARBA" id="ARBA00001231"/>
    </source>
</evidence>
<dbReference type="EC" id="3.2.1.52" evidence="3"/>
<dbReference type="Gene3D" id="3.20.20.80">
    <property type="entry name" value="Glycosidases"/>
    <property type="match status" value="1"/>
</dbReference>
<dbReference type="InterPro" id="IPR015883">
    <property type="entry name" value="Glyco_hydro_20_cat"/>
</dbReference>
<dbReference type="GO" id="GO:0005975">
    <property type="term" value="P:carbohydrate metabolic process"/>
    <property type="evidence" value="ECO:0007669"/>
    <property type="project" value="InterPro"/>
</dbReference>
<dbReference type="AlphaFoldDB" id="X1HE18"/>
<dbReference type="GO" id="GO:0030203">
    <property type="term" value="P:glycosaminoglycan metabolic process"/>
    <property type="evidence" value="ECO:0007669"/>
    <property type="project" value="TreeGrafter"/>
</dbReference>
<comment type="similarity">
    <text evidence="2">Belongs to the glycosyl hydrolase 20 family.</text>
</comment>
<evidence type="ECO:0000259" key="5">
    <source>
        <dbReference type="Pfam" id="PF00728"/>
    </source>
</evidence>
<evidence type="ECO:0000256" key="4">
    <source>
        <dbReference type="ARBA" id="ARBA00022801"/>
    </source>
</evidence>
<accession>X1HE18</accession>
<name>X1HE18_9ZZZZ</name>
<dbReference type="Pfam" id="PF00728">
    <property type="entry name" value="Glyco_hydro_20"/>
    <property type="match status" value="1"/>
</dbReference>
<dbReference type="GO" id="GO:0016020">
    <property type="term" value="C:membrane"/>
    <property type="evidence" value="ECO:0007669"/>
    <property type="project" value="TreeGrafter"/>
</dbReference>
<evidence type="ECO:0000313" key="6">
    <source>
        <dbReference type="EMBL" id="GAH43523.1"/>
    </source>
</evidence>
<evidence type="ECO:0000256" key="3">
    <source>
        <dbReference type="ARBA" id="ARBA00012663"/>
    </source>
</evidence>
<feature type="non-terminal residue" evidence="6">
    <location>
        <position position="1"/>
    </location>
</feature>
<feature type="domain" description="Glycoside hydrolase family 20 catalytic" evidence="5">
    <location>
        <begin position="40"/>
        <end position="268"/>
    </location>
</feature>
<protein>
    <recommendedName>
        <fullName evidence="3">beta-N-acetylhexosaminidase</fullName>
        <ecNumber evidence="3">3.2.1.52</ecNumber>
    </recommendedName>
</protein>
<dbReference type="SUPFAM" id="SSF51445">
    <property type="entry name" value="(Trans)glycosidases"/>
    <property type="match status" value="1"/>
</dbReference>
<comment type="caution">
    <text evidence="6">The sequence shown here is derived from an EMBL/GenBank/DDBJ whole genome shotgun (WGS) entry which is preliminary data.</text>
</comment>